<evidence type="ECO:0000256" key="8">
    <source>
        <dbReference type="ARBA" id="ARBA00022703"/>
    </source>
</evidence>
<evidence type="ECO:0000256" key="1">
    <source>
        <dbReference type="ARBA" id="ARBA00004236"/>
    </source>
</evidence>
<dbReference type="PANTHER" id="PTHR13008:SF7">
    <property type="entry name" value="MAP KINASE-ACTIVATING DEATH DOMAIN PROTEIN"/>
    <property type="match status" value="1"/>
</dbReference>
<evidence type="ECO:0000256" key="3">
    <source>
        <dbReference type="ARBA" id="ARBA00005978"/>
    </source>
</evidence>
<comment type="similarity">
    <text evidence="3">Belongs to the MADD family.</text>
</comment>
<evidence type="ECO:0000313" key="13">
    <source>
        <dbReference type="Proteomes" id="UP000762676"/>
    </source>
</evidence>
<dbReference type="Gene3D" id="3.40.50.11500">
    <property type="match status" value="1"/>
</dbReference>
<dbReference type="FunFam" id="3.40.50.11500:FF:000002">
    <property type="entry name" value="MAP kinase-activating death domain protein-like Protein"/>
    <property type="match status" value="1"/>
</dbReference>
<dbReference type="SMART" id="SM00801">
    <property type="entry name" value="dDENN"/>
    <property type="match status" value="1"/>
</dbReference>
<accession>A0AAV4IQN2</accession>
<dbReference type="PANTHER" id="PTHR13008">
    <property type="entry name" value="MAP-KINASE ACTIVATING DEATH DOMAIN PROTEIN MADD /DENN/AEX-3 C.ELEGANS"/>
    <property type="match status" value="1"/>
</dbReference>
<feature type="domain" description="UDENN" evidence="11">
    <location>
        <begin position="1"/>
        <end position="298"/>
    </location>
</feature>
<keyword evidence="7" id="KW-0344">Guanine-nucleotide releasing factor</keyword>
<reference evidence="12 13" key="1">
    <citation type="journal article" date="2021" name="Elife">
        <title>Chloroplast acquisition without the gene transfer in kleptoplastic sea slugs, Plakobranchus ocellatus.</title>
        <authorList>
            <person name="Maeda T."/>
            <person name="Takahashi S."/>
            <person name="Yoshida T."/>
            <person name="Shimamura S."/>
            <person name="Takaki Y."/>
            <person name="Nagai Y."/>
            <person name="Toyoda A."/>
            <person name="Suzuki Y."/>
            <person name="Arimoto A."/>
            <person name="Ishii H."/>
            <person name="Satoh N."/>
            <person name="Nishiyama T."/>
            <person name="Hasebe M."/>
            <person name="Maruyama T."/>
            <person name="Minagawa J."/>
            <person name="Obokata J."/>
            <person name="Shigenobu S."/>
        </authorList>
    </citation>
    <scope>NUCLEOTIDE SEQUENCE [LARGE SCALE GENOMIC DNA]</scope>
</reference>
<evidence type="ECO:0000256" key="7">
    <source>
        <dbReference type="ARBA" id="ARBA00022658"/>
    </source>
</evidence>
<keyword evidence="8" id="KW-0053">Apoptosis</keyword>
<evidence type="ECO:0000256" key="9">
    <source>
        <dbReference type="ARBA" id="ARBA00023136"/>
    </source>
</evidence>
<dbReference type="EMBL" id="BMAT01002721">
    <property type="protein sequence ID" value="GFS12435.1"/>
    <property type="molecule type" value="Genomic_DNA"/>
</dbReference>
<dbReference type="InterPro" id="IPR001194">
    <property type="entry name" value="cDENN_dom"/>
</dbReference>
<keyword evidence="5" id="KW-1003">Cell membrane</keyword>
<evidence type="ECO:0000256" key="6">
    <source>
        <dbReference type="ARBA" id="ARBA00022490"/>
    </source>
</evidence>
<keyword evidence="6" id="KW-0963">Cytoplasm</keyword>
<dbReference type="GO" id="GO:0042981">
    <property type="term" value="P:regulation of apoptotic process"/>
    <property type="evidence" value="ECO:0007669"/>
    <property type="project" value="TreeGrafter"/>
</dbReference>
<sequence length="1511" mass="166685">MACLEKVHVLPKELQPPLMFALPDNTRFSLVDFPLHLPLELLGVDTCLRALTAIMLEHKVILQSRDYNALSMSVMAFVSMLYPLEYMFPVIPLLPTCMASAEQLLLAPTPYLIGVPASFFGYKKGFPLPDDIWVVDLDANKIIPPTGAEPLPPLPEPEGTDLKTHLKQALASMSMTPQPIKNLDALAQNPDLWQRRDSLTMTQRNPLIYGNDVDSVDVATRVAMVKFLNSPNTLGHFTEHTRTLRLYPRPVVAFQLYSFLKSRSERTAFTAKLARTQAVEYLSEWSLCPTNLVYQRVQTNVYDPSLIGDKPKWYAQQLQNVDFHAYDRESSLGAAVASVVSAAQERAAGGGGGHNSDDGPTDESGSDSDGAESTSSSYSSLSDFVSDLYNSDIRGETPSFQREMQILAVDEAAVYSPPSQLHLPGDRSTNSDSALSLQEDSDMSSSASSSPSYSQGGGAGAESGETQETVFRYDSGNTIDTSQRSDQSGRMQTAMSPNSPRLGRTSSGSSMPRTPPPRPTVPPHSPSARMTPPAARRPGPGAGQGGLRPPSAGAQRKNMKPGAEGDRSSTSSIISALSNELTDMAHSASSTVSELFGNRKALVERSGLVRHSSAAKAQQQKDPPKSSEPRANSNRIEVDIRRYHESKLTFLKGRENQQFLKEVITSVLEGKGFSWMKESRVNKLMEDENYRNFVVSRLNRNMDQKVPEDAVHVEDVMVSKNVLKGMLKLIKAIIHGLGHTINNHGLGGMASAYMVLEIAHTHYWARDPTSGKSDASLTPERMSLHGSHESLNSPARKLSDEVSTSKWWSMKRGSNPSPSVGPPPSHHPLTQASSSASPVSSANVTTSESFMSSPSTESGSPVIVNGEEFENIEITSISDDGLVGPGGRGLERGSSAEVLNHPDNQTVGMMGGGGGRLQQQQQHYPRKTHTQAAGRMHDRNGNPSRPDPLAGGDTITGGFMSSTDWNKNAAVKQRLQQQQQQQRHHEAEGMEGGPPSCDIIVTDAELQGQGDMLREMVKNKELMKTSKLDRKFSSLDSEMSEASTLVSTSSEKEDFEKRRHRINHQNIRSAVSDSEMDSNWLGSSSNPYRSRSSSVWSTKSAYTSGYRYHDGKLVHTGNLGLSAADPGGAGQGRQYLFEGLVGKDRSRVWDHMQFWEDMFLDAVAQERDIIGMDQRPSEMMERYNSLGDHEKKRLELDEDRLLSVMLYNQAAFMLMMRVPKNEVKKKVRRLLGKSHIGLQLSQDINNLLDNVQHLHGNDIDLKPMCSRRMQKKSYTVHWGSELGDMLFMEVCDDCLLLRSVTGAIHDRWWYEKLVNMTFSPKTRVLCLWRRNGDKVQLNEFYTKKCRELYLSVKDAMHKAASRNIGAVPGPELSGEFPVLDLKTKEGGLLQVCMEGIGLLLQNSKLFIELERILKCSAQKGGIFVLEEFDPQTKQVIQHKFQSSMANAIGLMFHRIISVQLATLLLLHPCKPLINQLDNRLCLPQVVAESFGQAAADCGGLDWTELNLGLGL</sequence>
<feature type="region of interest" description="Disordered" evidence="10">
    <location>
        <begin position="609"/>
        <end position="636"/>
    </location>
</feature>
<comment type="subcellular location">
    <subcellularLocation>
        <location evidence="1">Cell membrane</location>
    </subcellularLocation>
    <subcellularLocation>
        <location evidence="2">Cytoplasm</location>
    </subcellularLocation>
</comment>
<feature type="region of interest" description="Disordered" evidence="10">
    <location>
        <begin position="345"/>
        <end position="379"/>
    </location>
</feature>
<dbReference type="GO" id="GO:0005085">
    <property type="term" value="F:guanyl-nucleotide exchange factor activity"/>
    <property type="evidence" value="ECO:0007669"/>
    <property type="project" value="UniProtKB-KW"/>
</dbReference>
<dbReference type="InterPro" id="IPR037516">
    <property type="entry name" value="Tripartite_DENN"/>
</dbReference>
<dbReference type="GO" id="GO:0005886">
    <property type="term" value="C:plasma membrane"/>
    <property type="evidence" value="ECO:0007669"/>
    <property type="project" value="UniProtKB-SubCell"/>
</dbReference>
<feature type="compositionally biased region" description="Polar residues" evidence="10">
    <location>
        <begin position="475"/>
        <end position="499"/>
    </location>
</feature>
<gene>
    <name evidence="12" type="ORF">ElyMa_001370800</name>
</gene>
<dbReference type="InterPro" id="IPR043153">
    <property type="entry name" value="DENN_C"/>
</dbReference>
<evidence type="ECO:0000256" key="2">
    <source>
        <dbReference type="ARBA" id="ARBA00004496"/>
    </source>
</evidence>
<feature type="compositionally biased region" description="Low complexity" evidence="10">
    <location>
        <begin position="444"/>
        <end position="454"/>
    </location>
</feature>
<protein>
    <recommendedName>
        <fullName evidence="4">MAP kinase-activating death domain protein</fullName>
    </recommendedName>
</protein>
<feature type="compositionally biased region" description="Polar residues" evidence="10">
    <location>
        <begin position="427"/>
        <end position="438"/>
    </location>
</feature>
<organism evidence="12 13">
    <name type="scientific">Elysia marginata</name>
    <dbReference type="NCBI Taxonomy" id="1093978"/>
    <lineage>
        <taxon>Eukaryota</taxon>
        <taxon>Metazoa</taxon>
        <taxon>Spiralia</taxon>
        <taxon>Lophotrochozoa</taxon>
        <taxon>Mollusca</taxon>
        <taxon>Gastropoda</taxon>
        <taxon>Heterobranchia</taxon>
        <taxon>Euthyneura</taxon>
        <taxon>Panpulmonata</taxon>
        <taxon>Sacoglossa</taxon>
        <taxon>Placobranchoidea</taxon>
        <taxon>Plakobranchidae</taxon>
        <taxon>Elysia</taxon>
    </lineage>
</organism>
<dbReference type="InterPro" id="IPR039980">
    <property type="entry name" value="MADD"/>
</dbReference>
<feature type="region of interest" description="Disordered" evidence="10">
    <location>
        <begin position="767"/>
        <end position="862"/>
    </location>
</feature>
<comment type="caution">
    <text evidence="12">The sequence shown here is derived from an EMBL/GenBank/DDBJ whole genome shotgun (WGS) entry which is preliminary data.</text>
</comment>
<feature type="compositionally biased region" description="Low complexity" evidence="10">
    <location>
        <begin position="526"/>
        <end position="539"/>
    </location>
</feature>
<evidence type="ECO:0000256" key="4">
    <source>
        <dbReference type="ARBA" id="ARBA00017868"/>
    </source>
</evidence>
<keyword evidence="13" id="KW-1185">Reference proteome</keyword>
<feature type="region of interest" description="Disordered" evidence="10">
    <location>
        <begin position="969"/>
        <end position="994"/>
    </location>
</feature>
<dbReference type="Pfam" id="PF23629">
    <property type="entry name" value="Death_MADD"/>
    <property type="match status" value="1"/>
</dbReference>
<dbReference type="GO" id="GO:0032483">
    <property type="term" value="P:regulation of Rab protein signal transduction"/>
    <property type="evidence" value="ECO:0007669"/>
    <property type="project" value="TreeGrafter"/>
</dbReference>
<evidence type="ECO:0000259" key="11">
    <source>
        <dbReference type="PROSITE" id="PS50211"/>
    </source>
</evidence>
<dbReference type="PROSITE" id="PS50211">
    <property type="entry name" value="DENN"/>
    <property type="match status" value="1"/>
</dbReference>
<dbReference type="GO" id="GO:0016301">
    <property type="term" value="F:kinase activity"/>
    <property type="evidence" value="ECO:0007669"/>
    <property type="project" value="UniProtKB-KW"/>
</dbReference>
<dbReference type="GO" id="GO:0005829">
    <property type="term" value="C:cytosol"/>
    <property type="evidence" value="ECO:0007669"/>
    <property type="project" value="TreeGrafter"/>
</dbReference>
<dbReference type="InterPro" id="IPR005112">
    <property type="entry name" value="dDENN_dom"/>
</dbReference>
<feature type="compositionally biased region" description="Low complexity" evidence="10">
    <location>
        <begin position="832"/>
        <end position="861"/>
    </location>
</feature>
<evidence type="ECO:0000256" key="5">
    <source>
        <dbReference type="ARBA" id="ARBA00022475"/>
    </source>
</evidence>
<name>A0AAV4IQN2_9GAST</name>
<evidence type="ECO:0000313" key="12">
    <source>
        <dbReference type="EMBL" id="GFS12435.1"/>
    </source>
</evidence>
<dbReference type="GO" id="GO:0006915">
    <property type="term" value="P:apoptotic process"/>
    <property type="evidence" value="ECO:0007669"/>
    <property type="project" value="UniProtKB-KW"/>
</dbReference>
<keyword evidence="9" id="KW-0472">Membrane</keyword>
<keyword evidence="12" id="KW-0808">Transferase</keyword>
<feature type="compositionally biased region" description="Acidic residues" evidence="10">
    <location>
        <begin position="359"/>
        <end position="370"/>
    </location>
</feature>
<dbReference type="Pfam" id="PF25328">
    <property type="entry name" value="PH_MADD"/>
    <property type="match status" value="1"/>
</dbReference>
<evidence type="ECO:0000256" key="10">
    <source>
        <dbReference type="SAM" id="MobiDB-lite"/>
    </source>
</evidence>
<keyword evidence="12" id="KW-0418">Kinase</keyword>
<dbReference type="SMART" id="SM00799">
    <property type="entry name" value="DENN"/>
    <property type="match status" value="1"/>
</dbReference>
<feature type="compositionally biased region" description="Pro residues" evidence="10">
    <location>
        <begin position="513"/>
        <end position="525"/>
    </location>
</feature>
<proteinExistence type="inferred from homology"/>
<dbReference type="Proteomes" id="UP000762676">
    <property type="component" value="Unassembled WGS sequence"/>
</dbReference>
<dbReference type="InterPro" id="IPR056574">
    <property type="entry name" value="Death_MADD"/>
</dbReference>
<dbReference type="InterPro" id="IPR057469">
    <property type="entry name" value="PH_MADD"/>
</dbReference>
<feature type="region of interest" description="Disordered" evidence="10">
    <location>
        <begin position="417"/>
        <end position="571"/>
    </location>
</feature>
<feature type="region of interest" description="Disordered" evidence="10">
    <location>
        <begin position="876"/>
        <end position="951"/>
    </location>
</feature>
<dbReference type="Pfam" id="PF02141">
    <property type="entry name" value="DENN"/>
    <property type="match status" value="1"/>
</dbReference>